<dbReference type="RefSeq" id="WP_381331290.1">
    <property type="nucleotide sequence ID" value="NZ_JBHTMM010000209.1"/>
</dbReference>
<sequence length="40" mass="4409">MLGLHINTAERWRHRAGTDWTAYLEARSASRVPGGDTTGP</sequence>
<reference evidence="2" key="1">
    <citation type="journal article" date="2019" name="Int. J. Syst. Evol. Microbiol.">
        <title>The Global Catalogue of Microorganisms (GCM) 10K type strain sequencing project: providing services to taxonomists for standard genome sequencing and annotation.</title>
        <authorList>
            <consortium name="The Broad Institute Genomics Platform"/>
            <consortium name="The Broad Institute Genome Sequencing Center for Infectious Disease"/>
            <person name="Wu L."/>
            <person name="Ma J."/>
        </authorList>
    </citation>
    <scope>NUCLEOTIDE SEQUENCE [LARGE SCALE GENOMIC DNA]</scope>
    <source>
        <strain evidence="2">CGMCC 4.7020</strain>
    </source>
</reference>
<evidence type="ECO:0000313" key="2">
    <source>
        <dbReference type="Proteomes" id="UP001597058"/>
    </source>
</evidence>
<organism evidence="1 2">
    <name type="scientific">Streptomyces kaempferi</name>
    <dbReference type="NCBI Taxonomy" id="333725"/>
    <lineage>
        <taxon>Bacteria</taxon>
        <taxon>Bacillati</taxon>
        <taxon>Actinomycetota</taxon>
        <taxon>Actinomycetes</taxon>
        <taxon>Kitasatosporales</taxon>
        <taxon>Streptomycetaceae</taxon>
        <taxon>Streptomyces</taxon>
    </lineage>
</organism>
<evidence type="ECO:0008006" key="3">
    <source>
        <dbReference type="Google" id="ProtNLM"/>
    </source>
</evidence>
<protein>
    <recommendedName>
        <fullName evidence="3">Transposase</fullName>
    </recommendedName>
</protein>
<evidence type="ECO:0000313" key="1">
    <source>
        <dbReference type="EMBL" id="MFD1313522.1"/>
    </source>
</evidence>
<comment type="caution">
    <text evidence="1">The sequence shown here is derived from an EMBL/GenBank/DDBJ whole genome shotgun (WGS) entry which is preliminary data.</text>
</comment>
<name>A0ABW3XWK6_9ACTN</name>
<dbReference type="EMBL" id="JBHTMM010000209">
    <property type="protein sequence ID" value="MFD1313522.1"/>
    <property type="molecule type" value="Genomic_DNA"/>
</dbReference>
<dbReference type="Proteomes" id="UP001597058">
    <property type="component" value="Unassembled WGS sequence"/>
</dbReference>
<gene>
    <name evidence="1" type="ORF">ACFQ5X_48490</name>
</gene>
<keyword evidence="2" id="KW-1185">Reference proteome</keyword>
<proteinExistence type="predicted"/>
<accession>A0ABW3XWK6</accession>